<reference evidence="6 8" key="1">
    <citation type="journal article" date="2014" name="Genome Announc.">
        <title>Draft Genome Sequence of Bacillus alcalophilus AV1934, a Classic Alkaliphile Isolated from Human Feces in 1934.</title>
        <authorList>
            <person name="Attie O."/>
            <person name="Jayaprakash A."/>
            <person name="Shah H."/>
            <person name="Paulsen I.T."/>
            <person name="Morino M."/>
            <person name="Takahashi Y."/>
            <person name="Narumi I."/>
            <person name="Sachidanandam R."/>
            <person name="Satoh K."/>
            <person name="Ito M."/>
            <person name="Krulwich T.A."/>
        </authorList>
    </citation>
    <scope>NUCLEOTIDE SEQUENCE [LARGE SCALE GENOMIC DNA]</scope>
    <source>
        <strain evidence="6 8">AV1934</strain>
    </source>
</reference>
<evidence type="ECO:0000256" key="1">
    <source>
        <dbReference type="ARBA" id="ARBA00009437"/>
    </source>
</evidence>
<dbReference type="InterPro" id="IPR000847">
    <property type="entry name" value="LysR_HTH_N"/>
</dbReference>
<dbReference type="Pfam" id="PF00126">
    <property type="entry name" value="HTH_1"/>
    <property type="match status" value="1"/>
</dbReference>
<name>A0A094WS90_ALKAL</name>
<evidence type="ECO:0000256" key="4">
    <source>
        <dbReference type="ARBA" id="ARBA00023163"/>
    </source>
</evidence>
<dbReference type="SUPFAM" id="SSF53850">
    <property type="entry name" value="Periplasmic binding protein-like II"/>
    <property type="match status" value="1"/>
</dbReference>
<dbReference type="Gene3D" id="1.10.10.10">
    <property type="entry name" value="Winged helix-like DNA-binding domain superfamily/Winged helix DNA-binding domain"/>
    <property type="match status" value="1"/>
</dbReference>
<comment type="caution">
    <text evidence="6">The sequence shown here is derived from an EMBL/GenBank/DDBJ whole genome shotgun (WGS) entry which is preliminary data.</text>
</comment>
<organism evidence="6 8">
    <name type="scientific">Alkalihalobacillus alcalophilus ATCC 27647 = CGMCC 1.3604</name>
    <dbReference type="NCBI Taxonomy" id="1218173"/>
    <lineage>
        <taxon>Bacteria</taxon>
        <taxon>Bacillati</taxon>
        <taxon>Bacillota</taxon>
        <taxon>Bacilli</taxon>
        <taxon>Bacillales</taxon>
        <taxon>Bacillaceae</taxon>
        <taxon>Alkalihalobacillus</taxon>
    </lineage>
</organism>
<reference evidence="7 9" key="2">
    <citation type="submission" date="2014-01" db="EMBL/GenBank/DDBJ databases">
        <title>Draft genome sequencing of Bacillus alcalophilus CGMCC 1.3604.</title>
        <authorList>
            <person name="Yang J."/>
            <person name="Diao L."/>
            <person name="Yang S."/>
        </authorList>
    </citation>
    <scope>NUCLEOTIDE SEQUENCE [LARGE SCALE GENOMIC DNA]</scope>
    <source>
        <strain evidence="7 9">CGMCC 1.3604</strain>
    </source>
</reference>
<dbReference type="Proteomes" id="UP000297014">
    <property type="component" value="Unassembled WGS sequence"/>
</dbReference>
<keyword evidence="3" id="KW-0238">DNA-binding</keyword>
<dbReference type="STRING" id="1218173.BALCAV_0201305"/>
<dbReference type="Pfam" id="PF03466">
    <property type="entry name" value="LysR_substrate"/>
    <property type="match status" value="1"/>
</dbReference>
<dbReference type="PROSITE" id="PS50931">
    <property type="entry name" value="HTH_LYSR"/>
    <property type="match status" value="1"/>
</dbReference>
<dbReference type="PANTHER" id="PTHR30126">
    <property type="entry name" value="HTH-TYPE TRANSCRIPTIONAL REGULATOR"/>
    <property type="match status" value="1"/>
</dbReference>
<dbReference type="Proteomes" id="UP000002754">
    <property type="component" value="Unassembled WGS sequence"/>
</dbReference>
<dbReference type="GO" id="GO:0003700">
    <property type="term" value="F:DNA-binding transcription factor activity"/>
    <property type="evidence" value="ECO:0007669"/>
    <property type="project" value="InterPro"/>
</dbReference>
<accession>A0A094WS90</accession>
<dbReference type="NCBIfam" id="NF040786">
    <property type="entry name" value="LysR_Sec_metab"/>
    <property type="match status" value="1"/>
</dbReference>
<evidence type="ECO:0000259" key="5">
    <source>
        <dbReference type="PROSITE" id="PS50931"/>
    </source>
</evidence>
<dbReference type="CDD" id="cd08420">
    <property type="entry name" value="PBP2_CysL_like"/>
    <property type="match status" value="1"/>
</dbReference>
<dbReference type="AlphaFoldDB" id="A0A094WS90"/>
<feature type="domain" description="HTH lysR-type" evidence="5">
    <location>
        <begin position="1"/>
        <end position="58"/>
    </location>
</feature>
<dbReference type="InterPro" id="IPR005119">
    <property type="entry name" value="LysR_subst-bd"/>
</dbReference>
<evidence type="ECO:0000313" key="9">
    <source>
        <dbReference type="Proteomes" id="UP000297014"/>
    </source>
</evidence>
<dbReference type="EMBL" id="ALPT02000003">
    <property type="protein sequence ID" value="KGA98923.1"/>
    <property type="molecule type" value="Genomic_DNA"/>
</dbReference>
<evidence type="ECO:0000313" key="8">
    <source>
        <dbReference type="Proteomes" id="UP000002754"/>
    </source>
</evidence>
<dbReference type="GO" id="GO:0000976">
    <property type="term" value="F:transcription cis-regulatory region binding"/>
    <property type="evidence" value="ECO:0007669"/>
    <property type="project" value="TreeGrafter"/>
</dbReference>
<gene>
    <name evidence="7" type="ORF">AJ85_03310</name>
    <name evidence="6" type="ORF">BALCAV_0201305</name>
</gene>
<evidence type="ECO:0000256" key="3">
    <source>
        <dbReference type="ARBA" id="ARBA00023125"/>
    </source>
</evidence>
<evidence type="ECO:0000256" key="2">
    <source>
        <dbReference type="ARBA" id="ARBA00023015"/>
    </source>
</evidence>
<dbReference type="SUPFAM" id="SSF46785">
    <property type="entry name" value="Winged helix' DNA-binding domain"/>
    <property type="match status" value="1"/>
</dbReference>
<dbReference type="InterPro" id="IPR036388">
    <property type="entry name" value="WH-like_DNA-bd_sf"/>
</dbReference>
<dbReference type="OrthoDB" id="9785745at2"/>
<evidence type="ECO:0000313" key="6">
    <source>
        <dbReference type="EMBL" id="KGA98923.1"/>
    </source>
</evidence>
<dbReference type="InterPro" id="IPR047788">
    <property type="entry name" value="LysR-like_Sec_metab"/>
</dbReference>
<dbReference type="Gene3D" id="3.40.190.10">
    <property type="entry name" value="Periplasmic binding protein-like II"/>
    <property type="match status" value="2"/>
</dbReference>
<sequence>MHLDELETFITLVQEKNFTKTAAKRALSQPTVSVHIKNLEKEFATALIKRTTKHVSLTPEGELFYDKALQMRDLYKELQETLYEKKEQASGLIRIGASFTVGEYLLPKIIANLHADHPQLDFHITIGNTDNMIDAVRRLEVDIGLVEGTSHSKDVIQTPFQQDRLVIVRSPLSSKKIHTLTDLHEQVWIIREEGSGTRQSFDHLIQSHNIRVGATFVFSSTQAIKGSVTSGMGIALLSEASIQEELKHGTLEIIPIDGLYEERAFSYILTKGAKSSRNIQLLLEYL</sequence>
<keyword evidence="4" id="KW-0804">Transcription</keyword>
<evidence type="ECO:0000313" key="7">
    <source>
        <dbReference type="EMBL" id="THG88455.1"/>
    </source>
</evidence>
<dbReference type="EMBL" id="JALP01000385">
    <property type="protein sequence ID" value="THG88455.1"/>
    <property type="molecule type" value="Genomic_DNA"/>
</dbReference>
<dbReference type="PANTHER" id="PTHR30126:SF39">
    <property type="entry name" value="HTH-TYPE TRANSCRIPTIONAL REGULATOR CYSL"/>
    <property type="match status" value="1"/>
</dbReference>
<dbReference type="FunFam" id="1.10.10.10:FF:000001">
    <property type="entry name" value="LysR family transcriptional regulator"/>
    <property type="match status" value="1"/>
</dbReference>
<keyword evidence="8" id="KW-1185">Reference proteome</keyword>
<dbReference type="InterPro" id="IPR036390">
    <property type="entry name" value="WH_DNA-bd_sf"/>
</dbReference>
<dbReference type="eggNOG" id="COG0583">
    <property type="taxonomic scope" value="Bacteria"/>
</dbReference>
<proteinExistence type="inferred from homology"/>
<comment type="similarity">
    <text evidence="1">Belongs to the LysR transcriptional regulatory family.</text>
</comment>
<protein>
    <submittedName>
        <fullName evidence="6">Transcriptional regulator</fullName>
    </submittedName>
</protein>
<keyword evidence="2" id="KW-0805">Transcription regulation</keyword>
<dbReference type="RefSeq" id="WP_003321551.1">
    <property type="nucleotide sequence ID" value="NZ_ALPT02000003.1"/>
</dbReference>